<keyword evidence="3" id="KW-1185">Reference proteome</keyword>
<dbReference type="Pfam" id="PF00550">
    <property type="entry name" value="PP-binding"/>
    <property type="match status" value="1"/>
</dbReference>
<accession>A0A1G5SEJ9</accession>
<dbReference type="SUPFAM" id="SSF47336">
    <property type="entry name" value="ACP-like"/>
    <property type="match status" value="1"/>
</dbReference>
<evidence type="ECO:0000313" key="3">
    <source>
        <dbReference type="Proteomes" id="UP000198729"/>
    </source>
</evidence>
<proteinExistence type="predicted"/>
<organism evidence="2 3">
    <name type="scientific">Nitrosomonas mobilis</name>
    <dbReference type="NCBI Taxonomy" id="51642"/>
    <lineage>
        <taxon>Bacteria</taxon>
        <taxon>Pseudomonadati</taxon>
        <taxon>Pseudomonadota</taxon>
        <taxon>Betaproteobacteria</taxon>
        <taxon>Nitrosomonadales</taxon>
        <taxon>Nitrosomonadaceae</taxon>
        <taxon>Nitrosomonas</taxon>
    </lineage>
</organism>
<sequence length="83" mass="9159">MQHLEEVRNILGDVLSLGDRAQTLKEDSILLGNLPELDSMAVVNVITALEDYYDFSVDDDEISAQTFETLGSLAQFVEQKLAG</sequence>
<dbReference type="InterPro" id="IPR009081">
    <property type="entry name" value="PP-bd_ACP"/>
</dbReference>
<dbReference type="Proteomes" id="UP000198729">
    <property type="component" value="Unassembled WGS sequence"/>
</dbReference>
<dbReference type="RefSeq" id="WP_090286070.1">
    <property type="nucleotide sequence ID" value="NZ_FMWO01000048.1"/>
</dbReference>
<name>A0A1G5SEJ9_9PROT</name>
<dbReference type="STRING" id="51642.NSMM_400103"/>
<evidence type="ECO:0000313" key="2">
    <source>
        <dbReference type="EMBL" id="SCZ85625.1"/>
    </source>
</evidence>
<dbReference type="Gene3D" id="1.10.1200.10">
    <property type="entry name" value="ACP-like"/>
    <property type="match status" value="1"/>
</dbReference>
<feature type="domain" description="Carrier" evidence="1">
    <location>
        <begin position="1"/>
        <end position="81"/>
    </location>
</feature>
<gene>
    <name evidence="2" type="ORF">NSMM_400103</name>
</gene>
<dbReference type="AlphaFoldDB" id="A0A1G5SEJ9"/>
<dbReference type="OrthoDB" id="8527261at2"/>
<dbReference type="PROSITE" id="PS50075">
    <property type="entry name" value="CARRIER"/>
    <property type="match status" value="1"/>
</dbReference>
<evidence type="ECO:0000259" key="1">
    <source>
        <dbReference type="PROSITE" id="PS50075"/>
    </source>
</evidence>
<reference evidence="2 3" key="1">
    <citation type="submission" date="2016-10" db="EMBL/GenBank/DDBJ databases">
        <authorList>
            <person name="de Groot N.N."/>
        </authorList>
    </citation>
    <scope>NUCLEOTIDE SEQUENCE [LARGE SCALE GENOMIC DNA]</scope>
    <source>
        <strain evidence="2">1</strain>
    </source>
</reference>
<dbReference type="EMBL" id="FMWO01000048">
    <property type="protein sequence ID" value="SCZ85625.1"/>
    <property type="molecule type" value="Genomic_DNA"/>
</dbReference>
<dbReference type="InterPro" id="IPR036736">
    <property type="entry name" value="ACP-like_sf"/>
</dbReference>
<protein>
    <recommendedName>
        <fullName evidence="1">Carrier domain-containing protein</fullName>
    </recommendedName>
</protein>